<evidence type="ECO:0008006" key="3">
    <source>
        <dbReference type="Google" id="ProtNLM"/>
    </source>
</evidence>
<name>A0A822VEK3_AGRTU</name>
<reference evidence="1 2" key="1">
    <citation type="submission" date="2016-01" db="EMBL/GenBank/DDBJ databases">
        <authorList>
            <person name="Regsiter A."/>
            <person name="william w."/>
        </authorList>
    </citation>
    <scope>NUCLEOTIDE SEQUENCE [LARGE SCALE GENOMIC DNA]</scope>
    <source>
        <strain evidence="1 2">B6</strain>
    </source>
</reference>
<proteinExistence type="predicted"/>
<accession>A0A822VEK3</accession>
<dbReference type="AlphaFoldDB" id="A0A822VEK3"/>
<comment type="caution">
    <text evidence="1">The sequence shown here is derived from an EMBL/GenBank/DDBJ whole genome shotgun (WGS) entry which is preliminary data.</text>
</comment>
<organism evidence="1 2">
    <name type="scientific">Agrobacterium tumefaciens str. B6</name>
    <dbReference type="NCBI Taxonomy" id="1183423"/>
    <lineage>
        <taxon>Bacteria</taxon>
        <taxon>Pseudomonadati</taxon>
        <taxon>Pseudomonadota</taxon>
        <taxon>Alphaproteobacteria</taxon>
        <taxon>Hyphomicrobiales</taxon>
        <taxon>Rhizobiaceae</taxon>
        <taxon>Rhizobium/Agrobacterium group</taxon>
        <taxon>Agrobacterium</taxon>
        <taxon>Agrobacterium tumefaciens complex</taxon>
    </lineage>
</organism>
<dbReference type="EMBL" id="FCNL01000042">
    <property type="protein sequence ID" value="CVI25224.1"/>
    <property type="molecule type" value="Genomic_DNA"/>
</dbReference>
<evidence type="ECO:0000313" key="2">
    <source>
        <dbReference type="Proteomes" id="UP000192074"/>
    </source>
</evidence>
<protein>
    <recommendedName>
        <fullName evidence="3">Lipoprotein</fullName>
    </recommendedName>
</protein>
<gene>
    <name evidence="1" type="ORF">AGR4A_pAt30039</name>
</gene>
<evidence type="ECO:0000313" key="1">
    <source>
        <dbReference type="EMBL" id="CVI25224.1"/>
    </source>
</evidence>
<dbReference type="Pfam" id="PF11769">
    <property type="entry name" value="DUF3313"/>
    <property type="match status" value="1"/>
</dbReference>
<dbReference type="InterPro" id="IPR021747">
    <property type="entry name" value="DUF3313"/>
</dbReference>
<sequence length="261" mass="27954">MKTFHGANISQHHSRHSNIAVSYRSSSHTRHLAQPPAGAKPLKILSKASVCLIVASGTLAGCTTADPTAYAGLASAHHLKADPSDRSGRVPYRYNSGANWRQYDKVIVDPVTVYRGQDHQFVKVSQQDKNALASYMHSRFTQELRTRFSVVSSPAPGTLRVHLTLTGAKTTMPVLGPFSHLDVGGGVYNAVQAARDKEGSMTGSVAYAVEIYDAMSNTLLSAYVTKQYPNAMNIGASFGALKASQVAIDKGADALLAQLRP</sequence>
<dbReference type="Proteomes" id="UP000192074">
    <property type="component" value="Unassembled WGS sequence"/>
</dbReference>